<evidence type="ECO:0000313" key="2">
    <source>
        <dbReference type="EMBL" id="KAK9874001.1"/>
    </source>
</evidence>
<name>A0AAW1TR45_9CUCU</name>
<feature type="region of interest" description="Disordered" evidence="1">
    <location>
        <begin position="153"/>
        <end position="194"/>
    </location>
</feature>
<sequence>MAYPSLSPCYSLTYEGTHGRMPGIGSSFAATLTQNSNNLGEIRVKDFPIYFKENSESSESIKKLQRNKTPSDSLHYGLALKQHYDRKHLMKLETLKRKNQHSMKPETLKRKKIKSHEQLDAIEKISLNSELTKKFEEFSVNLLGKLSTIDSEEKNDFPCHSSTDSTMHHHISKRSPEKDRKLSQSNSKNGNEILTPDNLNMLLVHEDFFDASLVHEDFFDASLGSPCSLIQKHENSLESDIKIEPIDVITIEDVIKSEDSESENSHHQEGNIEVFPIQDEKNSELHSTEYIKDVNKKRIESIKHKTKHKLTKSKSAKTALSENPKPIKQIFIYNNSENLLNETVDLLESDCESADNSNNQIPERTSEIFSAIQNIYKYSDNLLNETVDAYKSYCENADNSNNQIAETTSKVISSTQNIYNNREAY</sequence>
<comment type="caution">
    <text evidence="2">The sequence shown here is derived from an EMBL/GenBank/DDBJ whole genome shotgun (WGS) entry which is preliminary data.</text>
</comment>
<feature type="compositionally biased region" description="Polar residues" evidence="1">
    <location>
        <begin position="183"/>
        <end position="192"/>
    </location>
</feature>
<dbReference type="AlphaFoldDB" id="A0AAW1TR45"/>
<organism evidence="2 3">
    <name type="scientific">Henosepilachna vigintioctopunctata</name>
    <dbReference type="NCBI Taxonomy" id="420089"/>
    <lineage>
        <taxon>Eukaryota</taxon>
        <taxon>Metazoa</taxon>
        <taxon>Ecdysozoa</taxon>
        <taxon>Arthropoda</taxon>
        <taxon>Hexapoda</taxon>
        <taxon>Insecta</taxon>
        <taxon>Pterygota</taxon>
        <taxon>Neoptera</taxon>
        <taxon>Endopterygota</taxon>
        <taxon>Coleoptera</taxon>
        <taxon>Polyphaga</taxon>
        <taxon>Cucujiformia</taxon>
        <taxon>Coccinelloidea</taxon>
        <taxon>Coccinellidae</taxon>
        <taxon>Epilachninae</taxon>
        <taxon>Epilachnini</taxon>
        <taxon>Henosepilachna</taxon>
    </lineage>
</organism>
<dbReference type="Proteomes" id="UP001431783">
    <property type="component" value="Unassembled WGS sequence"/>
</dbReference>
<reference evidence="2 3" key="1">
    <citation type="submission" date="2023-03" db="EMBL/GenBank/DDBJ databases">
        <title>Genome insight into feeding habits of ladybird beetles.</title>
        <authorList>
            <person name="Li H.-S."/>
            <person name="Huang Y.-H."/>
            <person name="Pang H."/>
        </authorList>
    </citation>
    <scope>NUCLEOTIDE SEQUENCE [LARGE SCALE GENOMIC DNA]</scope>
    <source>
        <strain evidence="2">SYSU_2023b</strain>
        <tissue evidence="2">Whole body</tissue>
    </source>
</reference>
<evidence type="ECO:0000313" key="3">
    <source>
        <dbReference type="Proteomes" id="UP001431783"/>
    </source>
</evidence>
<accession>A0AAW1TR45</accession>
<gene>
    <name evidence="2" type="ORF">WA026_002349</name>
</gene>
<protein>
    <submittedName>
        <fullName evidence="2">Uncharacterized protein</fullName>
    </submittedName>
</protein>
<proteinExistence type="predicted"/>
<evidence type="ECO:0000256" key="1">
    <source>
        <dbReference type="SAM" id="MobiDB-lite"/>
    </source>
</evidence>
<dbReference type="EMBL" id="JARQZJ010000031">
    <property type="protein sequence ID" value="KAK9874001.1"/>
    <property type="molecule type" value="Genomic_DNA"/>
</dbReference>
<keyword evidence="3" id="KW-1185">Reference proteome</keyword>